<name>A0A1Y1NC69_PHOPY</name>
<gene>
    <name evidence="3" type="ORF">PPYR_14286</name>
</gene>
<proteinExistence type="predicted"/>
<dbReference type="SMART" id="SM00355">
    <property type="entry name" value="ZnF_C2H2"/>
    <property type="match status" value="3"/>
</dbReference>
<dbReference type="Proteomes" id="UP000327044">
    <property type="component" value="Unassembled WGS sequence"/>
</dbReference>
<reference evidence="2" key="1">
    <citation type="journal article" date="2016" name="Sci. Rep.">
        <title>Molecular characterization of firefly nuptial gifts: a multi-omics approach sheds light on postcopulatory sexual selection.</title>
        <authorList>
            <person name="Al-Wathiqui N."/>
            <person name="Fallon T.R."/>
            <person name="South A."/>
            <person name="Weng J.K."/>
            <person name="Lewis S.M."/>
        </authorList>
    </citation>
    <scope>NUCLEOTIDE SEQUENCE</scope>
</reference>
<reference evidence="3 4" key="2">
    <citation type="journal article" date="2018" name="Elife">
        <title>Firefly genomes illuminate parallel origins of bioluminescence in beetles.</title>
        <authorList>
            <person name="Fallon T.R."/>
            <person name="Lower S.E."/>
            <person name="Chang C.H."/>
            <person name="Bessho-Uehara M."/>
            <person name="Martin G.J."/>
            <person name="Bewick A.J."/>
            <person name="Behringer M."/>
            <person name="Debat H.J."/>
            <person name="Wong I."/>
            <person name="Day J.C."/>
            <person name="Suvorov A."/>
            <person name="Silva C.J."/>
            <person name="Stanger-Hall K.F."/>
            <person name="Hall D.W."/>
            <person name="Schmitz R.J."/>
            <person name="Nelson D.R."/>
            <person name="Lewis S.M."/>
            <person name="Shigenobu S."/>
            <person name="Bybee S.M."/>
            <person name="Larracuente A.M."/>
            <person name="Oba Y."/>
            <person name="Weng J.K."/>
        </authorList>
    </citation>
    <scope>NUCLEOTIDE SEQUENCE [LARGE SCALE GENOMIC DNA]</scope>
    <source>
        <strain evidence="3">1611_PpyrPB1</strain>
        <tissue evidence="3">Whole body</tissue>
    </source>
</reference>
<sequence>MLVIKVELDKEDEVLELNGTKIEQVEEVFQANDGPLTSEFKCGECDYVSHLRKCLVSHCISDHNWSRRLAVQLSHPLYKCDKCVYLSNTKDNLTAHSEHHLSAFKCSLCPFVTHGPGYLKRHLARRHKVTSASL</sequence>
<dbReference type="InParanoid" id="A0A1Y1NC69"/>
<accession>A0A1Y1NC69</accession>
<evidence type="ECO:0000313" key="2">
    <source>
        <dbReference type="EMBL" id="JAV95289.1"/>
    </source>
</evidence>
<dbReference type="EMBL" id="GEZM01007217">
    <property type="protein sequence ID" value="JAV95289.1"/>
    <property type="molecule type" value="Transcribed_RNA"/>
</dbReference>
<evidence type="ECO:0000313" key="3">
    <source>
        <dbReference type="EMBL" id="KAB0792327.1"/>
    </source>
</evidence>
<protein>
    <recommendedName>
        <fullName evidence="1">C2H2-type domain-containing protein</fullName>
    </recommendedName>
</protein>
<feature type="domain" description="C2H2-type" evidence="1">
    <location>
        <begin position="40"/>
        <end position="63"/>
    </location>
</feature>
<evidence type="ECO:0000313" key="4">
    <source>
        <dbReference type="Proteomes" id="UP000327044"/>
    </source>
</evidence>
<feature type="domain" description="C2H2-type" evidence="1">
    <location>
        <begin position="104"/>
        <end position="127"/>
    </location>
</feature>
<dbReference type="InterPro" id="IPR013087">
    <property type="entry name" value="Znf_C2H2_type"/>
</dbReference>
<feature type="domain" description="C2H2-type" evidence="1">
    <location>
        <begin position="78"/>
        <end position="100"/>
    </location>
</feature>
<dbReference type="AlphaFoldDB" id="A0A1Y1NC69"/>
<dbReference type="Gene3D" id="3.30.160.60">
    <property type="entry name" value="Classic Zinc Finger"/>
    <property type="match status" value="1"/>
</dbReference>
<evidence type="ECO:0000259" key="1">
    <source>
        <dbReference type="SMART" id="SM00355"/>
    </source>
</evidence>
<keyword evidence="4" id="KW-1185">Reference proteome</keyword>
<dbReference type="EMBL" id="VVIM01000010">
    <property type="protein sequence ID" value="KAB0792327.1"/>
    <property type="molecule type" value="Genomic_DNA"/>
</dbReference>
<organism evidence="2">
    <name type="scientific">Photinus pyralis</name>
    <name type="common">Common eastern firefly</name>
    <name type="synonym">Lampyris pyralis</name>
    <dbReference type="NCBI Taxonomy" id="7054"/>
    <lineage>
        <taxon>Eukaryota</taxon>
        <taxon>Metazoa</taxon>
        <taxon>Ecdysozoa</taxon>
        <taxon>Arthropoda</taxon>
        <taxon>Hexapoda</taxon>
        <taxon>Insecta</taxon>
        <taxon>Pterygota</taxon>
        <taxon>Neoptera</taxon>
        <taxon>Endopterygota</taxon>
        <taxon>Coleoptera</taxon>
        <taxon>Polyphaga</taxon>
        <taxon>Elateriformia</taxon>
        <taxon>Elateroidea</taxon>
        <taxon>Lampyridae</taxon>
        <taxon>Lampyrinae</taxon>
        <taxon>Photinus</taxon>
    </lineage>
</organism>
<reference evidence="3" key="3">
    <citation type="submission" date="2019-08" db="EMBL/GenBank/DDBJ databases">
        <authorList>
            <consortium name="Photinus pyralis genome working group"/>
            <person name="Fallon T.R."/>
            <person name="Sander Lower S.E."/>
            <person name="Weng J.-K."/>
        </authorList>
    </citation>
    <scope>NUCLEOTIDE SEQUENCE</scope>
    <source>
        <strain evidence="3">1611_PpyrPB1</strain>
        <tissue evidence="3">Whole body</tissue>
    </source>
</reference>